<dbReference type="RefSeq" id="WP_097064871.1">
    <property type="nucleotide sequence ID" value="NZ_OBMI01000003.1"/>
</dbReference>
<reference evidence="2 3" key="1">
    <citation type="submission" date="2017-07" db="EMBL/GenBank/DDBJ databases">
        <authorList>
            <person name="Sun Z.S."/>
            <person name="Albrecht U."/>
            <person name="Echele G."/>
            <person name="Lee C.C."/>
        </authorList>
    </citation>
    <scope>NUCLEOTIDE SEQUENCE [LARGE SCALE GENOMIC DNA]</scope>
    <source>
        <strain evidence="2 3">CGMCC 1.12672</strain>
    </source>
</reference>
<protein>
    <submittedName>
        <fullName evidence="2">Uncharacterized protein</fullName>
    </submittedName>
</protein>
<name>A0A285R6R6_9SPHN</name>
<proteinExistence type="predicted"/>
<evidence type="ECO:0000256" key="1">
    <source>
        <dbReference type="SAM" id="MobiDB-lite"/>
    </source>
</evidence>
<organism evidence="2 3">
    <name type="scientific">Sphingomonas guangdongensis</name>
    <dbReference type="NCBI Taxonomy" id="1141890"/>
    <lineage>
        <taxon>Bacteria</taxon>
        <taxon>Pseudomonadati</taxon>
        <taxon>Pseudomonadota</taxon>
        <taxon>Alphaproteobacteria</taxon>
        <taxon>Sphingomonadales</taxon>
        <taxon>Sphingomonadaceae</taxon>
        <taxon>Sphingomonas</taxon>
    </lineage>
</organism>
<feature type="region of interest" description="Disordered" evidence="1">
    <location>
        <begin position="1"/>
        <end position="20"/>
    </location>
</feature>
<gene>
    <name evidence="2" type="ORF">SAMN06297144_3185</name>
</gene>
<evidence type="ECO:0000313" key="3">
    <source>
        <dbReference type="Proteomes" id="UP000219494"/>
    </source>
</evidence>
<accession>A0A285R6R6</accession>
<evidence type="ECO:0000313" key="2">
    <source>
        <dbReference type="EMBL" id="SOB88047.1"/>
    </source>
</evidence>
<sequence length="120" mass="13181">MSSLKIASSAEASAPPPVTPDGRYIVVRGRLWRRTNPDLDAEQRRALTAELMNARRAVGAALKGRDDAALAAARTRVNEAKIALGERGPVWWSDSTPDQSRRMARNTSYADWYEALGRTA</sequence>
<dbReference type="Proteomes" id="UP000219494">
    <property type="component" value="Unassembled WGS sequence"/>
</dbReference>
<keyword evidence="3" id="KW-1185">Reference proteome</keyword>
<dbReference type="EMBL" id="OBMI01000003">
    <property type="protein sequence ID" value="SOB88047.1"/>
    <property type="molecule type" value="Genomic_DNA"/>
</dbReference>
<dbReference type="OrthoDB" id="34459at2"/>
<dbReference type="AlphaFoldDB" id="A0A285R6R6"/>